<protein>
    <submittedName>
        <fullName evidence="1">NitT/TauT family transport system substrate-binding protein</fullName>
    </submittedName>
</protein>
<evidence type="ECO:0000313" key="1">
    <source>
        <dbReference type="EMBL" id="MBM7562112.1"/>
    </source>
</evidence>
<dbReference type="Proteomes" id="UP000767854">
    <property type="component" value="Unassembled WGS sequence"/>
</dbReference>
<reference evidence="1 2" key="1">
    <citation type="submission" date="2021-01" db="EMBL/GenBank/DDBJ databases">
        <title>Genomic Encyclopedia of Type Strains, Phase IV (KMG-IV): sequencing the most valuable type-strain genomes for metagenomic binning, comparative biology and taxonomic classification.</title>
        <authorList>
            <person name="Goeker M."/>
        </authorList>
    </citation>
    <scope>NUCLEOTIDE SEQUENCE [LARGE SCALE GENOMIC DNA]</scope>
    <source>
        <strain evidence="1 2">DSM 24436</strain>
    </source>
</reference>
<gene>
    <name evidence="1" type="ORF">JOC49_001655</name>
</gene>
<dbReference type="Gene3D" id="3.40.190.10">
    <property type="entry name" value="Periplasmic binding protein-like II"/>
    <property type="match status" value="2"/>
</dbReference>
<accession>A0ABS2MS40</accession>
<name>A0ABS2MS40_9FIRM</name>
<organism evidence="1 2">
    <name type="scientific">Fusibacter tunisiensis</name>
    <dbReference type="NCBI Taxonomy" id="1008308"/>
    <lineage>
        <taxon>Bacteria</taxon>
        <taxon>Bacillati</taxon>
        <taxon>Bacillota</taxon>
        <taxon>Clostridia</taxon>
        <taxon>Eubacteriales</taxon>
        <taxon>Eubacteriales Family XII. Incertae Sedis</taxon>
        <taxon>Fusibacter</taxon>
    </lineage>
</organism>
<dbReference type="EMBL" id="JAFBDT010000012">
    <property type="protein sequence ID" value="MBM7562112.1"/>
    <property type="molecule type" value="Genomic_DNA"/>
</dbReference>
<comment type="caution">
    <text evidence="1">The sequence shown here is derived from an EMBL/GenBank/DDBJ whole genome shotgun (WGS) entry which is preliminary data.</text>
</comment>
<sequence length="323" mass="35911">MKTNNRLSFALIMIVVVLLLLGCSNDTEKETLIIADQFGLAYAPIEIMKNQGFLREALDGAGLSTVTIEWKRLGNTTAIREAMLSEDLDIGFVGIPPFLIGVDNGMDWRIISGISQTPSALIASSKAVDSLEAIDDSTRIIVPQPGSIQHILLSMYAKRMYGDSKKYDHQLVAMSHPDGYTAMRTGASNTLHFTTPPFMQQEMKLENATVLLDGETCFGGPFTFIVGICPERIYDNPKIYTAFKNALEKSIEFIGTYPEDALEVLSESYDYSEADLKAYMDHPQMIYETDVRGLDAFVSFMVEEEILSDSILNSDLYWGSDNE</sequence>
<proteinExistence type="predicted"/>
<dbReference type="PANTHER" id="PTHR30024:SF2">
    <property type="entry name" value="ABC TRANSPORTER SUBSTRATE-BINDING PROTEIN"/>
    <property type="match status" value="1"/>
</dbReference>
<dbReference type="PANTHER" id="PTHR30024">
    <property type="entry name" value="ALIPHATIC SULFONATES-BINDING PROTEIN-RELATED"/>
    <property type="match status" value="1"/>
</dbReference>
<dbReference type="PROSITE" id="PS51257">
    <property type="entry name" value="PROKAR_LIPOPROTEIN"/>
    <property type="match status" value="1"/>
</dbReference>
<dbReference type="RefSeq" id="WP_204664217.1">
    <property type="nucleotide sequence ID" value="NZ_JAFBDT010000012.1"/>
</dbReference>
<dbReference type="SUPFAM" id="SSF53850">
    <property type="entry name" value="Periplasmic binding protein-like II"/>
    <property type="match status" value="1"/>
</dbReference>
<evidence type="ECO:0000313" key="2">
    <source>
        <dbReference type="Proteomes" id="UP000767854"/>
    </source>
</evidence>
<keyword evidence="2" id="KW-1185">Reference proteome</keyword>